<dbReference type="SUPFAM" id="SSF103515">
    <property type="entry name" value="Autotransporter"/>
    <property type="match status" value="1"/>
</dbReference>
<accession>A0A934IWI0</accession>
<dbReference type="Proteomes" id="UP000602124">
    <property type="component" value="Unassembled WGS sequence"/>
</dbReference>
<feature type="domain" description="Autotransporter" evidence="1">
    <location>
        <begin position="448"/>
        <end position="716"/>
    </location>
</feature>
<protein>
    <submittedName>
        <fullName evidence="2">Autotransporter domain-containing protein</fullName>
    </submittedName>
</protein>
<dbReference type="InterPro" id="IPR036709">
    <property type="entry name" value="Autotransporte_beta_dom_sf"/>
</dbReference>
<comment type="caution">
    <text evidence="2">The sequence shown here is derived from an EMBL/GenBank/DDBJ whole genome shotgun (WGS) entry which is preliminary data.</text>
</comment>
<dbReference type="SMART" id="SM00869">
    <property type="entry name" value="Autotransporter"/>
    <property type="match status" value="1"/>
</dbReference>
<dbReference type="Gene3D" id="2.40.128.130">
    <property type="entry name" value="Autotransporter beta-domain"/>
    <property type="match status" value="1"/>
</dbReference>
<evidence type="ECO:0000313" key="2">
    <source>
        <dbReference type="EMBL" id="MBJ3783500.1"/>
    </source>
</evidence>
<name>A0A934IWI0_9HYPH</name>
<sequence length="716" mass="74516">MTIGTITTRRQRNEGRWLLAGLLMATTAMVAVPEAKAQDAGMTAWPMGIVSVNGEGTMFAANHDFMAYIGSADGSQRRLPTLGGTEMVAYGINRAGNVVVGQGQNADNRARAFRYVGDTVSGTTTDLGTLAPTIANSYSYGRGVSDDGTRVVGHSTWQGNRQSFVWIEGATGGVTGNEQMYGLDGLAGGYDHTYAWAISGDGRYAVGKSDGDGFTDIATRWDLGGLTTTGTATVENLGSLTGMSGNSFARAVSGDGRVVVGTSDDADGRIRAFRWREGATDGVASNVQMLDLGTLGGQYASAEAVSRDGRWVVGITQDEADIDLGFRWSEETGMESITAWLSRYGVNTTGYRLEQANGISDDGTVVVGQMQDENGDWFGYLARGKYEGPTGGGENPEEPTGGGSGLMNIAEYQQTLYAGAGGIASAGEFLSWLPMNGAHHRPLMLTPELDGDMCAWATGDFAYHGGNSTGLGLAEVGACTDLAGGAVRIGGAVGTTRSWQDLALGGSSRMAGQYVLGEVDWQPDGTPLLLSVTGMLGGWQANVDRAYSNGADTAISSGQTNAMGGVVRLRADWLDAATLGNTTINPWTSVSVGALHVDGYTESGGPFPARFNAQDLSHVDVRLGLTAITEITTQTKLSTTFEVAHRTGSAPTASGQVDGLFAFSLGGGQQSNTWLRVGAELDHKINESLSLSGSVHFATAGRDPSVAGSIGLKGAF</sequence>
<organism evidence="2 3">
    <name type="scientific">Devosia sediminis</name>
    <dbReference type="NCBI Taxonomy" id="2798801"/>
    <lineage>
        <taxon>Bacteria</taxon>
        <taxon>Pseudomonadati</taxon>
        <taxon>Pseudomonadota</taxon>
        <taxon>Alphaproteobacteria</taxon>
        <taxon>Hyphomicrobiales</taxon>
        <taxon>Devosiaceae</taxon>
        <taxon>Devosia</taxon>
    </lineage>
</organism>
<evidence type="ECO:0000313" key="3">
    <source>
        <dbReference type="Proteomes" id="UP000602124"/>
    </source>
</evidence>
<evidence type="ECO:0000259" key="1">
    <source>
        <dbReference type="PROSITE" id="PS51208"/>
    </source>
</evidence>
<dbReference type="InterPro" id="IPR005546">
    <property type="entry name" value="Autotransporte_beta"/>
</dbReference>
<gene>
    <name evidence="2" type="ORF">JEQ47_02095</name>
</gene>
<dbReference type="RefSeq" id="WP_198874734.1">
    <property type="nucleotide sequence ID" value="NZ_JAEKMH010000001.1"/>
</dbReference>
<dbReference type="NCBIfam" id="TIGR02913">
    <property type="entry name" value="HAF_rpt"/>
    <property type="match status" value="2"/>
</dbReference>
<dbReference type="InterPro" id="IPR014262">
    <property type="entry name" value="HAF_rpt"/>
</dbReference>
<dbReference type="PROSITE" id="PS51208">
    <property type="entry name" value="AUTOTRANSPORTER"/>
    <property type="match status" value="1"/>
</dbReference>
<keyword evidence="3" id="KW-1185">Reference proteome</keyword>
<dbReference type="AlphaFoldDB" id="A0A934IWI0"/>
<reference evidence="2" key="1">
    <citation type="submission" date="2020-12" db="EMBL/GenBank/DDBJ databases">
        <title>Devosia sp. MSA67 isolated from Mo River.</title>
        <authorList>
            <person name="Ma F."/>
            <person name="Zi Z."/>
        </authorList>
    </citation>
    <scope>NUCLEOTIDE SEQUENCE</scope>
    <source>
        <strain evidence="2">MSA67</strain>
    </source>
</reference>
<dbReference type="EMBL" id="JAEKMH010000001">
    <property type="protein sequence ID" value="MBJ3783500.1"/>
    <property type="molecule type" value="Genomic_DNA"/>
</dbReference>
<proteinExistence type="predicted"/>
<dbReference type="Pfam" id="PF03797">
    <property type="entry name" value="Autotransporter"/>
    <property type="match status" value="1"/>
</dbReference>